<dbReference type="NCBIfam" id="TIGR01733">
    <property type="entry name" value="AA-adenyl-dom"/>
    <property type="match status" value="3"/>
</dbReference>
<dbReference type="PANTHER" id="PTHR45527">
    <property type="entry name" value="NONRIBOSOMAL PEPTIDE SYNTHETASE"/>
    <property type="match status" value="1"/>
</dbReference>
<dbReference type="CDD" id="cd19534">
    <property type="entry name" value="E_NRPS"/>
    <property type="match status" value="1"/>
</dbReference>
<gene>
    <name evidence="9" type="ORF">Aau02nite_08100</name>
</gene>
<dbReference type="GO" id="GO:0043041">
    <property type="term" value="P:amino acid activation for nonribosomal peptide biosynthetic process"/>
    <property type="evidence" value="ECO:0007669"/>
    <property type="project" value="TreeGrafter"/>
</dbReference>
<evidence type="ECO:0000256" key="6">
    <source>
        <dbReference type="ARBA" id="ARBA00023194"/>
    </source>
</evidence>
<reference evidence="9" key="1">
    <citation type="submission" date="2021-03" db="EMBL/GenBank/DDBJ databases">
        <title>Whole genome shotgun sequence of Actinoplanes auranticolor NBRC 12245.</title>
        <authorList>
            <person name="Komaki H."/>
            <person name="Tamura T."/>
        </authorList>
    </citation>
    <scope>NUCLEOTIDE SEQUENCE</scope>
    <source>
        <strain evidence="9">NBRC 12245</strain>
    </source>
</reference>
<dbReference type="InterPro" id="IPR009081">
    <property type="entry name" value="PP-bd_ACP"/>
</dbReference>
<evidence type="ECO:0000256" key="1">
    <source>
        <dbReference type="ARBA" id="ARBA00001957"/>
    </source>
</evidence>
<evidence type="ECO:0000256" key="2">
    <source>
        <dbReference type="ARBA" id="ARBA00006432"/>
    </source>
</evidence>
<accession>A0A919S570</accession>
<dbReference type="FunFam" id="3.30.300.30:FF:000010">
    <property type="entry name" value="Enterobactin synthetase component F"/>
    <property type="match status" value="3"/>
</dbReference>
<dbReference type="GO" id="GO:0017000">
    <property type="term" value="P:antibiotic biosynthetic process"/>
    <property type="evidence" value="ECO:0007669"/>
    <property type="project" value="UniProtKB-KW"/>
</dbReference>
<dbReference type="CDD" id="cd19531">
    <property type="entry name" value="LCL_NRPS-like"/>
    <property type="match status" value="1"/>
</dbReference>
<dbReference type="InterPro" id="IPR045851">
    <property type="entry name" value="AMP-bd_C_sf"/>
</dbReference>
<dbReference type="GO" id="GO:0031177">
    <property type="term" value="F:phosphopantetheine binding"/>
    <property type="evidence" value="ECO:0007669"/>
    <property type="project" value="InterPro"/>
</dbReference>
<dbReference type="NCBIfam" id="NF003417">
    <property type="entry name" value="PRK04813.1"/>
    <property type="match status" value="3"/>
</dbReference>
<dbReference type="PROSITE" id="PS00455">
    <property type="entry name" value="AMP_BINDING"/>
    <property type="match status" value="3"/>
</dbReference>
<dbReference type="InterPro" id="IPR010071">
    <property type="entry name" value="AA_adenyl_dom"/>
</dbReference>
<proteinExistence type="inferred from homology"/>
<dbReference type="InterPro" id="IPR020806">
    <property type="entry name" value="PKS_PP-bd"/>
</dbReference>
<dbReference type="InterPro" id="IPR020845">
    <property type="entry name" value="AMP-binding_CS"/>
</dbReference>
<keyword evidence="5" id="KW-0677">Repeat</keyword>
<dbReference type="CDD" id="cd17652">
    <property type="entry name" value="A_NRPS_CmdD_like"/>
    <property type="match status" value="2"/>
</dbReference>
<organism evidence="9 10">
    <name type="scientific">Actinoplanes auranticolor</name>
    <dbReference type="NCBI Taxonomy" id="47988"/>
    <lineage>
        <taxon>Bacteria</taxon>
        <taxon>Bacillati</taxon>
        <taxon>Actinomycetota</taxon>
        <taxon>Actinomycetes</taxon>
        <taxon>Micromonosporales</taxon>
        <taxon>Micromonosporaceae</taxon>
        <taxon>Actinoplanes</taxon>
    </lineage>
</organism>
<keyword evidence="4" id="KW-0597">Phosphoprotein</keyword>
<protein>
    <recommendedName>
        <fullName evidence="8">Carrier domain-containing protein</fullName>
    </recommendedName>
</protein>
<dbReference type="Pfam" id="PF00668">
    <property type="entry name" value="Condensation"/>
    <property type="match status" value="3"/>
</dbReference>
<dbReference type="InterPro" id="IPR025110">
    <property type="entry name" value="AMP-bd_C"/>
</dbReference>
<dbReference type="SUPFAM" id="SSF47336">
    <property type="entry name" value="ACP-like"/>
    <property type="match status" value="3"/>
</dbReference>
<dbReference type="PANTHER" id="PTHR45527:SF1">
    <property type="entry name" value="FATTY ACID SYNTHASE"/>
    <property type="match status" value="1"/>
</dbReference>
<dbReference type="FunFam" id="1.10.1200.10:FF:000016">
    <property type="entry name" value="Non-ribosomal peptide synthase"/>
    <property type="match status" value="1"/>
</dbReference>
<dbReference type="Proteomes" id="UP000681340">
    <property type="component" value="Unassembled WGS sequence"/>
</dbReference>
<dbReference type="Pfam" id="PF13193">
    <property type="entry name" value="AMP-binding_C"/>
    <property type="match status" value="3"/>
</dbReference>
<comment type="similarity">
    <text evidence="2">Belongs to the ATP-dependent AMP-binding enzyme family.</text>
</comment>
<dbReference type="FunFam" id="3.40.50.12780:FF:000012">
    <property type="entry name" value="Non-ribosomal peptide synthetase"/>
    <property type="match status" value="3"/>
</dbReference>
<dbReference type="InterPro" id="IPR023213">
    <property type="entry name" value="CAT-like_dom_sf"/>
</dbReference>
<dbReference type="Pfam" id="PF00550">
    <property type="entry name" value="PP-binding"/>
    <property type="match status" value="3"/>
</dbReference>
<dbReference type="SMART" id="SM00823">
    <property type="entry name" value="PKS_PP"/>
    <property type="match status" value="3"/>
</dbReference>
<dbReference type="GO" id="GO:0072330">
    <property type="term" value="P:monocarboxylic acid biosynthetic process"/>
    <property type="evidence" value="ECO:0007669"/>
    <property type="project" value="UniProtKB-ARBA"/>
</dbReference>
<dbReference type="InterPro" id="IPR006162">
    <property type="entry name" value="Ppantetheine_attach_site"/>
</dbReference>
<dbReference type="CDD" id="cd19543">
    <property type="entry name" value="DCL_NRPS"/>
    <property type="match status" value="1"/>
</dbReference>
<evidence type="ECO:0000313" key="10">
    <source>
        <dbReference type="Proteomes" id="UP000681340"/>
    </source>
</evidence>
<evidence type="ECO:0000256" key="7">
    <source>
        <dbReference type="SAM" id="MobiDB-lite"/>
    </source>
</evidence>
<evidence type="ECO:0000256" key="5">
    <source>
        <dbReference type="ARBA" id="ARBA00022737"/>
    </source>
</evidence>
<dbReference type="PROSITE" id="PS00012">
    <property type="entry name" value="PHOSPHOPANTETHEINE"/>
    <property type="match status" value="2"/>
</dbReference>
<dbReference type="EMBL" id="BOQL01000006">
    <property type="protein sequence ID" value="GIM64058.1"/>
    <property type="molecule type" value="Genomic_DNA"/>
</dbReference>
<dbReference type="Pfam" id="PF00501">
    <property type="entry name" value="AMP-binding"/>
    <property type="match status" value="3"/>
</dbReference>
<dbReference type="InterPro" id="IPR010060">
    <property type="entry name" value="NRPS_synth"/>
</dbReference>
<dbReference type="InterPro" id="IPR036736">
    <property type="entry name" value="ACP-like_sf"/>
</dbReference>
<comment type="caution">
    <text evidence="9">The sequence shown here is derived from an EMBL/GenBank/DDBJ whole genome shotgun (WGS) entry which is preliminary data.</text>
</comment>
<keyword evidence="3" id="KW-0596">Phosphopantetheine</keyword>
<dbReference type="Gene3D" id="3.40.50.980">
    <property type="match status" value="6"/>
</dbReference>
<dbReference type="GO" id="GO:0044550">
    <property type="term" value="P:secondary metabolite biosynthetic process"/>
    <property type="evidence" value="ECO:0007669"/>
    <property type="project" value="UniProtKB-ARBA"/>
</dbReference>
<evidence type="ECO:0000256" key="3">
    <source>
        <dbReference type="ARBA" id="ARBA00022450"/>
    </source>
</evidence>
<dbReference type="InterPro" id="IPR000873">
    <property type="entry name" value="AMP-dep_synth/lig_dom"/>
</dbReference>
<dbReference type="Gene3D" id="2.30.38.10">
    <property type="entry name" value="Luciferase, Domain 3"/>
    <property type="match status" value="3"/>
</dbReference>
<feature type="domain" description="Carrier" evidence="8">
    <location>
        <begin position="742"/>
        <end position="817"/>
    </location>
</feature>
<comment type="cofactor">
    <cofactor evidence="1">
        <name>pantetheine 4'-phosphate</name>
        <dbReference type="ChEBI" id="CHEBI:47942"/>
    </cofactor>
</comment>
<evidence type="ECO:0000313" key="9">
    <source>
        <dbReference type="EMBL" id="GIM64058.1"/>
    </source>
</evidence>
<dbReference type="NCBIfam" id="TIGR01720">
    <property type="entry name" value="NRPS-para261"/>
    <property type="match status" value="1"/>
</dbReference>
<dbReference type="CDD" id="cd17646">
    <property type="entry name" value="A_NRPS_AB3403-like"/>
    <property type="match status" value="1"/>
</dbReference>
<evidence type="ECO:0000259" key="8">
    <source>
        <dbReference type="PROSITE" id="PS50075"/>
    </source>
</evidence>
<dbReference type="Gene3D" id="3.30.559.30">
    <property type="entry name" value="Nonribosomal peptide synthetase, condensation domain"/>
    <property type="match status" value="4"/>
</dbReference>
<keyword evidence="10" id="KW-1185">Reference proteome</keyword>
<dbReference type="GO" id="GO:0008610">
    <property type="term" value="P:lipid biosynthetic process"/>
    <property type="evidence" value="ECO:0007669"/>
    <property type="project" value="UniProtKB-ARBA"/>
</dbReference>
<keyword evidence="6" id="KW-0045">Antibiotic biosynthesis</keyword>
<evidence type="ECO:0000256" key="4">
    <source>
        <dbReference type="ARBA" id="ARBA00022553"/>
    </source>
</evidence>
<feature type="domain" description="Carrier" evidence="8">
    <location>
        <begin position="1804"/>
        <end position="1878"/>
    </location>
</feature>
<dbReference type="SUPFAM" id="SSF56801">
    <property type="entry name" value="Acetyl-CoA synthetase-like"/>
    <property type="match status" value="3"/>
</dbReference>
<dbReference type="PROSITE" id="PS50075">
    <property type="entry name" value="CARRIER"/>
    <property type="match status" value="3"/>
</dbReference>
<dbReference type="FunFam" id="2.30.38.10:FF:000001">
    <property type="entry name" value="Non-ribosomal peptide synthetase PvdI"/>
    <property type="match status" value="3"/>
</dbReference>
<dbReference type="FunFam" id="1.10.1200.10:FF:000005">
    <property type="entry name" value="Nonribosomal peptide synthetase 1"/>
    <property type="match status" value="2"/>
</dbReference>
<dbReference type="Gene3D" id="3.30.559.10">
    <property type="entry name" value="Chloramphenicol acetyltransferase-like domain"/>
    <property type="match status" value="3"/>
</dbReference>
<dbReference type="GO" id="GO:0003824">
    <property type="term" value="F:catalytic activity"/>
    <property type="evidence" value="ECO:0007669"/>
    <property type="project" value="InterPro"/>
</dbReference>
<dbReference type="InterPro" id="IPR001242">
    <property type="entry name" value="Condensation_dom"/>
</dbReference>
<dbReference type="FunFam" id="3.40.50.980:FF:000001">
    <property type="entry name" value="Non-ribosomal peptide synthetase"/>
    <property type="match status" value="2"/>
</dbReference>
<dbReference type="Gene3D" id="1.10.1200.10">
    <property type="entry name" value="ACP-like"/>
    <property type="match status" value="3"/>
</dbReference>
<feature type="domain" description="Carrier" evidence="8">
    <location>
        <begin position="3340"/>
        <end position="3415"/>
    </location>
</feature>
<name>A0A919S570_9ACTN</name>
<dbReference type="SUPFAM" id="SSF52777">
    <property type="entry name" value="CoA-dependent acyltransferases"/>
    <property type="match status" value="8"/>
</dbReference>
<dbReference type="GO" id="GO:0005737">
    <property type="term" value="C:cytoplasm"/>
    <property type="evidence" value="ECO:0007669"/>
    <property type="project" value="TreeGrafter"/>
</dbReference>
<sequence length="3432" mass="365190">MGGKPPESGDAEQLDHWRQRCAGVVPARLPGHRRGDAGPGSWAQVRCAVPAGSVDGGEASLLQLCAAAMYVVLTRYTPGADIAVATAVSAAGGSPDLVLLRPEAGRVATLGGLVDAVRAAHLDAARRPAVPFASLVERLGLAPELARIVVTEGPHPEPAAATSLILRAVAGPGAAVGISLEYRTDRLAAEAVQRMAGHLSHVLAAFAEQPGLAPADLDIMGTAERRDAVAAGAGAVREIPAVTWPALVEAQVSRTPELPAVLADGQTLSYAELDTRANRLARLLIARGAAPETVVALVLPRSVDIVVAQLAVAKAGAAFLPVDPAYPAQRIGFMLDDARPVVTVSRSDVPGEGAGHLLLDDPGVSAELAALPGAPVTDGERRAPLVPEHPAYVIFTSGSTGVPKGVLVTHAAFVDFAVAEAEHLAAGPGDRVLQFSSPSFDASVLELGLALPSGAALVVPPPGATVGEPLAEVLAGQCVTHALIPPAALATVPEGTELPELGTLLVGGEACGPELVERWAGGRRMINAYGPTEVTVVATWSGALSPGGTPPIGRPLPNTATYVLDPRLRPVPAGVPGELYLAGPGLARGYLHRPGLTAQRFVADPCGAPGARMYRTGDLVRRAADGQLEFLGRADDQVKIRGFRIEPGEIAAVLTRHGSVGRAAVVAREDRPGVKQLVAYVVPAGPEGIDAGELREHVAAALPAHMVPAAFVPLAALPVSSNGKLDHRALPVPQFDSAGHEPPRTDAERAVAAVWADVLGLPRVGRQDDFFALGGDSILAVRALSRLRETLGVRLPARTAFDARTVADTAAAVTSGEPEVAQVITRVDRDGPLPLSTYQRRLWTHEQLDAGTGEYHTGVGLRLHGPLDPAALLAALAALTERHESLRTTFTVVGAEPRQVVAAQGELPLRVTELGDGTLDELLAAELRRPFDLATGPLTRATLVACGPDEHVLLLAQHHIVTDGWSVRVLTDELAELYDAEVRRVPAKLPAPTVQYADFAVWEHGRVTGPAAEARLAYWRQRLTGIEPLQLPTDRPGPAGAATSAGLHRALLPAELVRRLERLGRQHGATVYMSLVAAVQVLLARYSDQRDIVLGTVASGRDHPDLERMVGFLVNTLVLRGTVDRRQSFTERVADVRETVLEAFTHDVPYDRLVEDLRTAGDIGGAPLVRAVVVLQQQLLRARAAGGLRFDEYDLPRPAARFGLVFEFVPRGDTLGLAVEYDAALFTVDRIRRLTGHLVRLLEAVTTEPAAPLGALDLLSATERDDLLVTRNDTAREVAPATLAQLFIRQAARTPDLPALLDEHGPVTYAQLRAQVNRLARLLIRHGAGPERVVALALPRSVDIVVAQLAVAQAGAAFLPVDPAYPASRIQLMLRDAAPVLVLTLAGLAADLPVPSSATLVLDDPAVVAAVAEMPGDDLADTERSAPLLAAHPAYVIFTSGSTGRPKGVVVPHAGLASFSAAEIEHYQVRAGDRVLQFASPSFDASVLELCMALPAGAALVVPPAGPLLGDRLAQVLADSRITHALIPPAALATVPDDARLPDFGCVIVGGDACGADLVARWAPGRRMINSYGPTECTVVATWSGRLTPGAVPPIGRPIPNTRVYVLDRALRPVPEGVAGELYVAGAGLARGYLHRPGLTAQRFVADPFGGPGARMYRTGDVVRWGAGGELEFLGRADDQVKIRGFRIELGEVAAALTRQPGVDRAAVVVREDQPGTRRLVAYVVPSADGLRFDDRRDADGRRRVDGRGDADRLRTALTAELPDHMVPAAFVFLDALPVDPNGKLDRRALPAPDLTTAPDRYVAPRTGIERTLASIWADVLGVPRVGVEDDFFALGGDSILSIQVVSRAKAAGLQLTSRELFRHPNIAALAAVVTVAETGTGDRGPVTGSAPLTPIQRWLLETRGAGASRFDQWLALELAPDVDEQALRTALTALLAQHDALRACFPVAGGDALRAQRAVTRHDGLQVQRPVTGGDALELQWPVTGHDALRGQLPESGEGHRFEVGPPVEVSLVRRRLSAAATPEALLDAARQAHGSVDLGSGPLLRATLVDAGVPLLVLAVHHLVVDAVSWRVLAEDLRLAYEQAAAGEPVRLGERTTSVLEWATGLAEYTAGGGFDGERAHWAAVGAHDPALPVELSGPDTVADTGSVTVRLDRDETAALLRDVPAAYRTQVNDVLLTALGATLAEWTGHPRVVVDLEGHGREEIFDGVDLSRTVGWFTTVYPVALEVPVADGWGTALKAVKEQLRAVPGRGLGFGALRYLARDELVRGRAPQVSFNYLGQLDFPAGADGLIRGVAAGLDLDDDPAAARPHLLDVVGRVTAGRLELTWSYGRNRHEAQTVAALAERMTAALRAIVAHCAGPDAGGRTPSDFPLARLDQAAVDRLAGPGTDVEDVYPLTAMQAGMAFHGLEPGAHGVYFQQTTFVLDGVEDPGLLARAWQQVVDRTPVLRTSVAWDGLGEPVQIVHRGVRVPVTHLDWTGYGDADRRDHLRKLLDRDRAEGLDLTRAPLLRLVLVRLSATEVRVVWTFHHLLLDGWSIFQVLSDVFACHAGLRRGVPATLPTRRPFRDYVTWLGEQEDDPAEVHWKQVLSGFGAPTPLPYDREPVPGVGARSAQRYAITFGEQESQRLHEVARRNRLTLNTLIQGAWALLLSRHSGQHDICFGATVSGRPAGLRDADAITGLFINTLPVRVGVDPNSDTLAWLQSLQAAQIEARQFEHLPLARLRALSDVPAGTGLFDSIVVFENYPIDDDAARAHGLRLHDLDAVETTSFPLSLLAYPGPRLSLALGYDPACFDEDTARRLLDHLRELLTAVAEDPHRPAGRLPMLTAAERELVLDRWNDTAHPVPAVTLADLLTEQAARSPQAPAVTFEGRTLSYADLDRWSNRLAHRLIASGARPERCVAVALPRSLELVVALVAVLKSGAAYLPVDPELPDARIAMMLDDARPVLVLDRREDVSDASGPEHTPGHADRLAPLTPAGPAYVIFTSGSTGRPKGVAVPHEGIVNRLLWMQHEYGLGPDDVVLQKTPASFDVSVWEFFWPLIVGAHLVAARPEGHKDPAYLATVIREMRVTTVHFVPSMLRAFLAEPTAAGCTGLRRVICSGEALPGDVAAAFHELLPVGLHNLYGPTEASVDVTYFPCPPQSRAAAVPIGRPVWNTRTYVLDRDLRPVPPGVPGELYLAGVQLARGYLNRPGLTAQRFVADPHGGPGSRMYRTGDVARWHPDGTLGFLGRTDDQVKVRGFRIEPGEIEAALRRLFGVTQAVVLARDDRLLAYVVPEPGATPQPADLRDRLTAELPQHMVPSAFVVLDRLPLSPNGKLDRAALPTPDRAATTDTEPVAPRTDAEGVIAEIWSEVLGTDRVGVHDSFFDLGGDSIRGMLVASRTGTAFGLPLSPRDILSARTVAALAELVEDRILRELESLASGTGTDETR</sequence>
<dbReference type="Gene3D" id="3.30.300.30">
    <property type="match status" value="3"/>
</dbReference>
<feature type="region of interest" description="Disordered" evidence="7">
    <location>
        <begin position="3319"/>
        <end position="3340"/>
    </location>
</feature>
<dbReference type="FunFam" id="3.40.50.980:FF:000002">
    <property type="entry name" value="Enterobactin synthetase component F"/>
    <property type="match status" value="1"/>
</dbReference>